<evidence type="ECO:0000256" key="4">
    <source>
        <dbReference type="ARBA" id="ARBA00022737"/>
    </source>
</evidence>
<keyword evidence="7" id="KW-1185">Reference proteome</keyword>
<evidence type="ECO:0000256" key="1">
    <source>
        <dbReference type="ARBA" id="ARBA00004613"/>
    </source>
</evidence>
<evidence type="ECO:0000256" key="3">
    <source>
        <dbReference type="ARBA" id="ARBA00022729"/>
    </source>
</evidence>
<proteinExistence type="predicted"/>
<protein>
    <submittedName>
        <fullName evidence="6">SEM5A-like protein</fullName>
    </submittedName>
</protein>
<accession>A0ABY7FKZ7</accession>
<evidence type="ECO:0000256" key="5">
    <source>
        <dbReference type="ARBA" id="ARBA00023157"/>
    </source>
</evidence>
<dbReference type="Proteomes" id="UP001164746">
    <property type="component" value="Chromosome 12"/>
</dbReference>
<dbReference type="PANTHER" id="PTHR22906">
    <property type="entry name" value="PROPERDIN"/>
    <property type="match status" value="1"/>
</dbReference>
<dbReference type="PRINTS" id="PR01705">
    <property type="entry name" value="TSP1REPEAT"/>
</dbReference>
<name>A0ABY7FKZ7_MYAAR</name>
<dbReference type="InterPro" id="IPR000884">
    <property type="entry name" value="TSP1_rpt"/>
</dbReference>
<dbReference type="InterPro" id="IPR036383">
    <property type="entry name" value="TSP1_rpt_sf"/>
</dbReference>
<dbReference type="InterPro" id="IPR052065">
    <property type="entry name" value="Compl_asym_regulator"/>
</dbReference>
<dbReference type="Gene3D" id="2.20.100.10">
    <property type="entry name" value="Thrombospondin type-1 (TSP1) repeat"/>
    <property type="match status" value="1"/>
</dbReference>
<dbReference type="SMART" id="SM00209">
    <property type="entry name" value="TSP1"/>
    <property type="match status" value="1"/>
</dbReference>
<dbReference type="EMBL" id="CP111023">
    <property type="protein sequence ID" value="WAR21411.1"/>
    <property type="molecule type" value="Genomic_DNA"/>
</dbReference>
<keyword evidence="5" id="KW-1015">Disulfide bond</keyword>
<comment type="subcellular location">
    <subcellularLocation>
        <location evidence="1">Secreted</location>
    </subcellularLocation>
</comment>
<reference evidence="6" key="1">
    <citation type="submission" date="2022-11" db="EMBL/GenBank/DDBJ databases">
        <title>Centuries of genome instability and evolution in soft-shell clam transmissible cancer (bioRxiv).</title>
        <authorList>
            <person name="Hart S.F.M."/>
            <person name="Yonemitsu M.A."/>
            <person name="Giersch R.M."/>
            <person name="Beal B.F."/>
            <person name="Arriagada G."/>
            <person name="Davis B.W."/>
            <person name="Ostrander E.A."/>
            <person name="Goff S.P."/>
            <person name="Metzger M.J."/>
        </authorList>
    </citation>
    <scope>NUCLEOTIDE SEQUENCE</scope>
    <source>
        <strain evidence="6">MELC-2E11</strain>
        <tissue evidence="6">Siphon/mantle</tissue>
    </source>
</reference>
<dbReference type="PANTHER" id="PTHR22906:SF43">
    <property type="entry name" value="PROPERDIN"/>
    <property type="match status" value="1"/>
</dbReference>
<evidence type="ECO:0000313" key="7">
    <source>
        <dbReference type="Proteomes" id="UP001164746"/>
    </source>
</evidence>
<organism evidence="6 7">
    <name type="scientific">Mya arenaria</name>
    <name type="common">Soft-shell clam</name>
    <dbReference type="NCBI Taxonomy" id="6604"/>
    <lineage>
        <taxon>Eukaryota</taxon>
        <taxon>Metazoa</taxon>
        <taxon>Spiralia</taxon>
        <taxon>Lophotrochozoa</taxon>
        <taxon>Mollusca</taxon>
        <taxon>Bivalvia</taxon>
        <taxon>Autobranchia</taxon>
        <taxon>Heteroconchia</taxon>
        <taxon>Euheterodonta</taxon>
        <taxon>Imparidentia</taxon>
        <taxon>Neoheterodontei</taxon>
        <taxon>Myida</taxon>
        <taxon>Myoidea</taxon>
        <taxon>Myidae</taxon>
        <taxon>Mya</taxon>
    </lineage>
</organism>
<evidence type="ECO:0000313" key="6">
    <source>
        <dbReference type="EMBL" id="WAR21411.1"/>
    </source>
</evidence>
<keyword evidence="4" id="KW-0677">Repeat</keyword>
<dbReference type="Pfam" id="PF00090">
    <property type="entry name" value="TSP_1"/>
    <property type="match status" value="1"/>
</dbReference>
<dbReference type="PROSITE" id="PS50092">
    <property type="entry name" value="TSP1"/>
    <property type="match status" value="1"/>
</dbReference>
<dbReference type="SUPFAM" id="SSF82895">
    <property type="entry name" value="TSP-1 type 1 repeat"/>
    <property type="match status" value="1"/>
</dbReference>
<keyword evidence="3" id="KW-0732">Signal</keyword>
<sequence length="132" mass="14321">MALGLCGVSGPTVRSPVEAELGHYGGPNSFAGILFLGNVQMVIEYFDITIKLDISRISVDGGWDSWGHWGTCSVTCGVGTNLRHRSCNHPEPKHGGISCVGSPTSQKHCTHNDCRKQGFRLPLLRICFIKII</sequence>
<gene>
    <name evidence="6" type="ORF">MAR_015385</name>
</gene>
<keyword evidence="2" id="KW-0964">Secreted</keyword>
<evidence type="ECO:0000256" key="2">
    <source>
        <dbReference type="ARBA" id="ARBA00022525"/>
    </source>
</evidence>